<dbReference type="EMBL" id="CAJOBP010000214">
    <property type="protein sequence ID" value="CAF4142593.1"/>
    <property type="molecule type" value="Genomic_DNA"/>
</dbReference>
<dbReference type="PANTHER" id="PTHR39299">
    <property type="entry name" value="TRANSMEMBRANE PROTEIN"/>
    <property type="match status" value="1"/>
</dbReference>
<feature type="domain" description="DUF7789" evidence="2">
    <location>
        <begin position="28"/>
        <end position="159"/>
    </location>
</feature>
<evidence type="ECO:0000313" key="3">
    <source>
        <dbReference type="EMBL" id="CAF3405547.1"/>
    </source>
</evidence>
<feature type="transmembrane region" description="Helical" evidence="1">
    <location>
        <begin position="75"/>
        <end position="97"/>
    </location>
</feature>
<dbReference type="OrthoDB" id="2448307at2759"/>
<keyword evidence="6" id="KW-1185">Reference proteome</keyword>
<organism evidence="3 5">
    <name type="scientific">Rotaria socialis</name>
    <dbReference type="NCBI Taxonomy" id="392032"/>
    <lineage>
        <taxon>Eukaryota</taxon>
        <taxon>Metazoa</taxon>
        <taxon>Spiralia</taxon>
        <taxon>Gnathifera</taxon>
        <taxon>Rotifera</taxon>
        <taxon>Eurotatoria</taxon>
        <taxon>Bdelloidea</taxon>
        <taxon>Philodinida</taxon>
        <taxon>Philodinidae</taxon>
        <taxon>Rotaria</taxon>
    </lineage>
</organism>
<comment type="caution">
    <text evidence="3">The sequence shown here is derived from an EMBL/GenBank/DDBJ whole genome shotgun (WGS) entry which is preliminary data.</text>
</comment>
<evidence type="ECO:0000313" key="6">
    <source>
        <dbReference type="Proteomes" id="UP000663873"/>
    </source>
</evidence>
<accession>A0A818AMW6</accession>
<feature type="transmembrane region" description="Helical" evidence="1">
    <location>
        <begin position="246"/>
        <end position="270"/>
    </location>
</feature>
<evidence type="ECO:0000313" key="5">
    <source>
        <dbReference type="Proteomes" id="UP000663825"/>
    </source>
</evidence>
<dbReference type="EMBL" id="CAJNXB010005062">
    <property type="protein sequence ID" value="CAF3405547.1"/>
    <property type="molecule type" value="Genomic_DNA"/>
</dbReference>
<feature type="transmembrane region" description="Helical" evidence="1">
    <location>
        <begin position="103"/>
        <end position="123"/>
    </location>
</feature>
<reference evidence="3" key="1">
    <citation type="submission" date="2021-02" db="EMBL/GenBank/DDBJ databases">
        <authorList>
            <person name="Nowell W R."/>
        </authorList>
    </citation>
    <scope>NUCLEOTIDE SEQUENCE</scope>
</reference>
<dbReference type="Proteomes" id="UP000663825">
    <property type="component" value="Unassembled WGS sequence"/>
</dbReference>
<keyword evidence="1" id="KW-0812">Transmembrane</keyword>
<evidence type="ECO:0000259" key="2">
    <source>
        <dbReference type="Pfam" id="PF25044"/>
    </source>
</evidence>
<feature type="transmembrane region" description="Helical" evidence="1">
    <location>
        <begin position="216"/>
        <end position="240"/>
    </location>
</feature>
<dbReference type="Pfam" id="PF25044">
    <property type="entry name" value="DUF7789"/>
    <property type="match status" value="1"/>
</dbReference>
<proteinExistence type="predicted"/>
<dbReference type="PANTHER" id="PTHR39299:SF1">
    <property type="entry name" value="TRANSMEMBRANE PROTEIN"/>
    <property type="match status" value="1"/>
</dbReference>
<feature type="transmembrane region" description="Helical" evidence="1">
    <location>
        <begin position="378"/>
        <end position="404"/>
    </location>
</feature>
<feature type="transmembrane region" description="Helical" evidence="1">
    <location>
        <begin position="282"/>
        <end position="303"/>
    </location>
</feature>
<dbReference type="Proteomes" id="UP000663873">
    <property type="component" value="Unassembled WGS sequence"/>
</dbReference>
<gene>
    <name evidence="3" type="ORF">TIS948_LOCUS28103</name>
    <name evidence="4" type="ORF">UJA718_LOCUS2986</name>
</gene>
<feature type="transmembrane region" description="Helical" evidence="1">
    <location>
        <begin position="185"/>
        <end position="209"/>
    </location>
</feature>
<dbReference type="InterPro" id="IPR056691">
    <property type="entry name" value="DUF7789"/>
</dbReference>
<keyword evidence="1" id="KW-1133">Transmembrane helix</keyword>
<feature type="transmembrane region" description="Helical" evidence="1">
    <location>
        <begin position="139"/>
        <end position="160"/>
    </location>
</feature>
<protein>
    <recommendedName>
        <fullName evidence="2">DUF7789 domain-containing protein</fullName>
    </recommendedName>
</protein>
<evidence type="ECO:0000313" key="4">
    <source>
        <dbReference type="EMBL" id="CAF4142593.1"/>
    </source>
</evidence>
<evidence type="ECO:0000256" key="1">
    <source>
        <dbReference type="SAM" id="Phobius"/>
    </source>
</evidence>
<sequence>MDEDEMPRFSSVLQPSSDVAIEESGLLGTRRGWANINRYEIIFLIVGVLAAIATDTLTIIRLLDIDDKETNPDFAYGLLILVNSIFLLLFLFTGIWYQRIAHIVAFCASAAMLTIYVIVHYIARSKEIDTDHRAATIRLIRLIFTIVFNCCFIPLAIFVIKDYRRDEFSKRIFGVFPAARRPLKIYNIFDCIVRINTMLSISTFVLNLYNFNDYKVIDIFLLSFGIPLALVWLSIAIGMVRLENSILVGIFYLISLFQPAFLVFAAYSAITHSPTAISTTTTLATTISTISSVASTTAITTMMSTVSSLTSTATLATTMSTISSVAPTTTITTMMSTASSLTSTEALTTMKAIDPEIVTIGFNYLKLTAAVLVPVPKALYVCIAANLLTHISSMIFAFICILNFRKGLKEKIFNNRLDKWFQQRWSSAEKKVDVSEI</sequence>
<feature type="transmembrane region" description="Helical" evidence="1">
    <location>
        <begin position="41"/>
        <end position="63"/>
    </location>
</feature>
<name>A0A818AMW6_9BILA</name>
<keyword evidence="1" id="KW-0472">Membrane</keyword>
<dbReference type="AlphaFoldDB" id="A0A818AMW6"/>